<evidence type="ECO:0000256" key="10">
    <source>
        <dbReference type="ARBA" id="ARBA00023002"/>
    </source>
</evidence>
<evidence type="ECO:0000256" key="1">
    <source>
        <dbReference type="ARBA" id="ARBA00001971"/>
    </source>
</evidence>
<reference evidence="17" key="1">
    <citation type="journal article" date="2017" name="Insect Sci.">
        <title>The expression of Spodoptera exigua P450 and UGT genes: tissue specificity and response to insecticides.</title>
        <authorList>
            <person name="Hu B."/>
            <person name="Zhang S.H."/>
            <person name="Ren M.M."/>
            <person name="Tian X.R."/>
            <person name="Wei Q."/>
            <person name="Mburu D.K."/>
            <person name="Su J.Y."/>
        </authorList>
    </citation>
    <scope>NUCLEOTIDE SEQUENCE</scope>
</reference>
<keyword evidence="10 15" id="KW-0560">Oxidoreductase</keyword>
<dbReference type="InterPro" id="IPR050182">
    <property type="entry name" value="Cytochrome_P450_fam2"/>
</dbReference>
<evidence type="ECO:0000256" key="13">
    <source>
        <dbReference type="ARBA" id="ARBA00023136"/>
    </source>
</evidence>
<proteinExistence type="evidence at transcript level"/>
<keyword evidence="8" id="KW-0256">Endoplasmic reticulum</keyword>
<evidence type="ECO:0000256" key="6">
    <source>
        <dbReference type="ARBA" id="ARBA00022617"/>
    </source>
</evidence>
<feature type="binding site" description="axial binding residue" evidence="14">
    <location>
        <position position="462"/>
    </location>
    <ligand>
        <name>heme</name>
        <dbReference type="ChEBI" id="CHEBI:30413"/>
    </ligand>
    <ligandPart>
        <name>Fe</name>
        <dbReference type="ChEBI" id="CHEBI:18248"/>
    </ligandPart>
</feature>
<dbReference type="GO" id="GO:0006082">
    <property type="term" value="P:organic acid metabolic process"/>
    <property type="evidence" value="ECO:0007669"/>
    <property type="project" value="TreeGrafter"/>
</dbReference>
<dbReference type="GO" id="GO:0008395">
    <property type="term" value="F:steroid hydroxylase activity"/>
    <property type="evidence" value="ECO:0007669"/>
    <property type="project" value="TreeGrafter"/>
</dbReference>
<keyword evidence="12 15" id="KW-0503">Monooxygenase</keyword>
<feature type="transmembrane region" description="Helical" evidence="16">
    <location>
        <begin position="6"/>
        <end position="34"/>
    </location>
</feature>
<dbReference type="GO" id="GO:0006805">
    <property type="term" value="P:xenobiotic metabolic process"/>
    <property type="evidence" value="ECO:0007669"/>
    <property type="project" value="TreeGrafter"/>
</dbReference>
<keyword evidence="7 14" id="KW-0479">Metal-binding</keyword>
<dbReference type="InterPro" id="IPR036396">
    <property type="entry name" value="Cyt_P450_sf"/>
</dbReference>
<dbReference type="GO" id="GO:0020037">
    <property type="term" value="F:heme binding"/>
    <property type="evidence" value="ECO:0007669"/>
    <property type="project" value="InterPro"/>
</dbReference>
<sequence length="518" mass="59623">MFYYYFLVFLAINFLSSAFLRTFMYSTLVFWIIFKNIKYYKSLPPGPWGIPLLGILPFLNRRPPHMVYLNMAEKYGDVFSVQMGSNLTVCLGSTKLMKEFFSRNDSTGRPNTPLNNLLGGLGVITSEGVLWKRQRVFLHEKFRALGVKLWPNTRFERDINVEIDELMVELNQSEGKSVNPAHVLGRHIHNVICQLMMSFRFTAEDSAFKLFNEKVSRGMRLFGLVLIGEHVKAYLKLPGKMAVINEIKKNLADVSDFHKERIVARIQQREQSSEPRQPVDLLDFYLDHLEAEKQSKATKNEKRDIFPDVDPVQQIVQIMNDLFSAGMETSLTSLLWTCIMMMKHPKVAEKVRADLKEVVLPGERVTMGHRLQLPYIEAVLIETMRMVSIVPLGTTHVNTAEWKIGKYTIPAGTHIVPLIHRMNMDPDIYMEPELFKPERFIRDGKFTITDTFMQFGVGQRMCIGNLLARMELFLFFANIMNNYEFCMPEGEDIPGMDGILGSTHAPLPFKLVFKKLEA</sequence>
<dbReference type="GO" id="GO:0005506">
    <property type="term" value="F:iron ion binding"/>
    <property type="evidence" value="ECO:0007669"/>
    <property type="project" value="InterPro"/>
</dbReference>
<dbReference type="Gene3D" id="1.10.630.10">
    <property type="entry name" value="Cytochrome P450"/>
    <property type="match status" value="1"/>
</dbReference>
<comment type="function">
    <text evidence="2">May be involved in the metabolism of insect hormones and in the breakdown of synthetic insecticides.</text>
</comment>
<keyword evidence="9" id="KW-0492">Microsome</keyword>
<gene>
    <name evidence="17" type="primary">CYP18B1</name>
</gene>
<name>A0A248QHI9_SPOEX</name>
<dbReference type="PANTHER" id="PTHR24300">
    <property type="entry name" value="CYTOCHROME P450 508A4-RELATED"/>
    <property type="match status" value="1"/>
</dbReference>
<evidence type="ECO:0000313" key="17">
    <source>
        <dbReference type="EMBL" id="ASO98027.1"/>
    </source>
</evidence>
<evidence type="ECO:0000256" key="4">
    <source>
        <dbReference type="ARBA" id="ARBA00004406"/>
    </source>
</evidence>
<evidence type="ECO:0000256" key="11">
    <source>
        <dbReference type="ARBA" id="ARBA00023004"/>
    </source>
</evidence>
<dbReference type="SUPFAM" id="SSF48264">
    <property type="entry name" value="Cytochrome P450"/>
    <property type="match status" value="1"/>
</dbReference>
<keyword evidence="16" id="KW-0812">Transmembrane</keyword>
<dbReference type="Pfam" id="PF00067">
    <property type="entry name" value="p450"/>
    <property type="match status" value="1"/>
</dbReference>
<evidence type="ECO:0000256" key="15">
    <source>
        <dbReference type="RuleBase" id="RU000461"/>
    </source>
</evidence>
<protein>
    <submittedName>
        <fullName evidence="17">Cytochrome p450 CYP18B1</fullName>
    </submittedName>
</protein>
<dbReference type="PROSITE" id="PS00086">
    <property type="entry name" value="CYTOCHROME_P450"/>
    <property type="match status" value="1"/>
</dbReference>
<dbReference type="EMBL" id="KX443452">
    <property type="protein sequence ID" value="ASO98027.1"/>
    <property type="molecule type" value="mRNA"/>
</dbReference>
<dbReference type="PANTHER" id="PTHR24300:SF413">
    <property type="entry name" value="CYTOCHROME P450 18A1"/>
    <property type="match status" value="1"/>
</dbReference>
<dbReference type="GO" id="GO:0005789">
    <property type="term" value="C:endoplasmic reticulum membrane"/>
    <property type="evidence" value="ECO:0007669"/>
    <property type="project" value="UniProtKB-SubCell"/>
</dbReference>
<evidence type="ECO:0000256" key="7">
    <source>
        <dbReference type="ARBA" id="ARBA00022723"/>
    </source>
</evidence>
<evidence type="ECO:0000256" key="14">
    <source>
        <dbReference type="PIRSR" id="PIRSR602401-1"/>
    </source>
</evidence>
<keyword evidence="13 16" id="KW-0472">Membrane</keyword>
<evidence type="ECO:0000256" key="12">
    <source>
        <dbReference type="ARBA" id="ARBA00023033"/>
    </source>
</evidence>
<dbReference type="PRINTS" id="PR00385">
    <property type="entry name" value="P450"/>
</dbReference>
<dbReference type="AlphaFoldDB" id="A0A248QHI9"/>
<evidence type="ECO:0000256" key="5">
    <source>
        <dbReference type="ARBA" id="ARBA00010617"/>
    </source>
</evidence>
<comment type="cofactor">
    <cofactor evidence="1 14">
        <name>heme</name>
        <dbReference type="ChEBI" id="CHEBI:30413"/>
    </cofactor>
</comment>
<keyword evidence="16" id="KW-1133">Transmembrane helix</keyword>
<organism evidence="17">
    <name type="scientific">Spodoptera exigua</name>
    <name type="common">Beet armyworm</name>
    <name type="synonym">Noctua fulgens</name>
    <dbReference type="NCBI Taxonomy" id="7107"/>
    <lineage>
        <taxon>Eukaryota</taxon>
        <taxon>Metazoa</taxon>
        <taxon>Ecdysozoa</taxon>
        <taxon>Arthropoda</taxon>
        <taxon>Hexapoda</taxon>
        <taxon>Insecta</taxon>
        <taxon>Pterygota</taxon>
        <taxon>Neoptera</taxon>
        <taxon>Endopterygota</taxon>
        <taxon>Lepidoptera</taxon>
        <taxon>Glossata</taxon>
        <taxon>Ditrysia</taxon>
        <taxon>Noctuoidea</taxon>
        <taxon>Noctuidae</taxon>
        <taxon>Amphipyrinae</taxon>
        <taxon>Spodoptera</taxon>
    </lineage>
</organism>
<keyword evidence="6 14" id="KW-0349">Heme</keyword>
<dbReference type="PRINTS" id="PR00463">
    <property type="entry name" value="EP450I"/>
</dbReference>
<evidence type="ECO:0000256" key="3">
    <source>
        <dbReference type="ARBA" id="ARBA00004174"/>
    </source>
</evidence>
<evidence type="ECO:0000256" key="9">
    <source>
        <dbReference type="ARBA" id="ARBA00022848"/>
    </source>
</evidence>
<keyword evidence="11 14" id="KW-0408">Iron</keyword>
<accession>A0A248QHI9</accession>
<dbReference type="InterPro" id="IPR017972">
    <property type="entry name" value="Cyt_P450_CS"/>
</dbReference>
<dbReference type="GO" id="GO:0016712">
    <property type="term" value="F:oxidoreductase activity, acting on paired donors, with incorporation or reduction of molecular oxygen, reduced flavin or flavoprotein as one donor, and incorporation of one atom of oxygen"/>
    <property type="evidence" value="ECO:0007669"/>
    <property type="project" value="TreeGrafter"/>
</dbReference>
<evidence type="ECO:0000256" key="2">
    <source>
        <dbReference type="ARBA" id="ARBA00003690"/>
    </source>
</evidence>
<comment type="similarity">
    <text evidence="5 15">Belongs to the cytochrome P450 family.</text>
</comment>
<dbReference type="InterPro" id="IPR002401">
    <property type="entry name" value="Cyt_P450_E_grp-I"/>
</dbReference>
<evidence type="ECO:0000256" key="8">
    <source>
        <dbReference type="ARBA" id="ARBA00022824"/>
    </source>
</evidence>
<evidence type="ECO:0000256" key="16">
    <source>
        <dbReference type="SAM" id="Phobius"/>
    </source>
</evidence>
<comment type="subcellular location">
    <subcellularLocation>
        <location evidence="4">Endoplasmic reticulum membrane</location>
        <topology evidence="4">Peripheral membrane protein</topology>
    </subcellularLocation>
    <subcellularLocation>
        <location evidence="3">Microsome membrane</location>
        <topology evidence="3">Peripheral membrane protein</topology>
    </subcellularLocation>
</comment>
<dbReference type="FunFam" id="1.10.630.10:FF:000238">
    <property type="entry name" value="Cytochrome P450 2A6"/>
    <property type="match status" value="1"/>
</dbReference>
<dbReference type="InterPro" id="IPR001128">
    <property type="entry name" value="Cyt_P450"/>
</dbReference>